<comment type="caution">
    <text evidence="1">The sequence shown here is derived from an EMBL/GenBank/DDBJ whole genome shotgun (WGS) entry which is preliminary data.</text>
</comment>
<sequence>MIEHRVAVVAGTKEFEVQQEKPTLTSLIIRPKVAPKPFIRTINVGNRVGKAIRNASFNWRPYVLMVFFDTQLMIAESSCRA</sequence>
<protein>
    <submittedName>
        <fullName evidence="1">Uncharacterized protein</fullName>
    </submittedName>
</protein>
<dbReference type="EMBL" id="NDWU01000014">
    <property type="protein sequence ID" value="PUA31670.1"/>
    <property type="molecule type" value="Genomic_DNA"/>
</dbReference>
<dbReference type="AlphaFoldDB" id="A0A2R7Y295"/>
<dbReference type="Proteomes" id="UP000244066">
    <property type="component" value="Unassembled WGS sequence"/>
</dbReference>
<organism evidence="1 2">
    <name type="scientific">Candidatus Terraquivivens tikiterensis</name>
    <dbReference type="NCBI Taxonomy" id="1980982"/>
    <lineage>
        <taxon>Archaea</taxon>
        <taxon>Nitrososphaerota</taxon>
        <taxon>Candidatus Wolframiiraptoraceae</taxon>
        <taxon>Candidatus Terraquivivens</taxon>
    </lineage>
</organism>
<evidence type="ECO:0000313" key="1">
    <source>
        <dbReference type="EMBL" id="PUA31670.1"/>
    </source>
</evidence>
<reference evidence="1 2" key="1">
    <citation type="submission" date="2017-04" db="EMBL/GenBank/DDBJ databases">
        <title>Draft Aigarchaeota genome from a New Zealand hot spring.</title>
        <authorList>
            <person name="Reysenbach A.-L."/>
            <person name="Donaho J.A."/>
            <person name="Gerhart J."/>
            <person name="Kelley J.F."/>
            <person name="Kouba K."/>
            <person name="Podar M."/>
            <person name="Stott M."/>
        </authorList>
    </citation>
    <scope>NUCLEOTIDE SEQUENCE [LARGE SCALE GENOMIC DNA]</scope>
    <source>
        <strain evidence="1">NZ13_MG1</strain>
    </source>
</reference>
<proteinExistence type="predicted"/>
<accession>A0A2R7Y295</accession>
<evidence type="ECO:0000313" key="2">
    <source>
        <dbReference type="Proteomes" id="UP000244066"/>
    </source>
</evidence>
<gene>
    <name evidence="1" type="ORF">B9J98_05630</name>
</gene>
<name>A0A2R7Y295_9ARCH</name>